<evidence type="ECO:0000256" key="1">
    <source>
        <dbReference type="SAM" id="MobiDB-lite"/>
    </source>
</evidence>
<feature type="transmembrane region" description="Helical" evidence="2">
    <location>
        <begin position="135"/>
        <end position="151"/>
    </location>
</feature>
<dbReference type="EMBL" id="JACTNZ010000002">
    <property type="protein sequence ID" value="KAG5563376.1"/>
    <property type="molecule type" value="Genomic_DNA"/>
</dbReference>
<feature type="transmembrane region" description="Helical" evidence="2">
    <location>
        <begin position="330"/>
        <end position="357"/>
    </location>
</feature>
<comment type="caution">
    <text evidence="3">The sequence shown here is derived from an EMBL/GenBank/DDBJ whole genome shotgun (WGS) entry which is preliminary data.</text>
</comment>
<gene>
    <name evidence="3" type="ORF">RHGRI_005955</name>
</gene>
<feature type="compositionally biased region" description="Low complexity" evidence="1">
    <location>
        <begin position="299"/>
        <end position="312"/>
    </location>
</feature>
<feature type="region of interest" description="Disordered" evidence="1">
    <location>
        <begin position="263"/>
        <end position="320"/>
    </location>
</feature>
<evidence type="ECO:0000313" key="3">
    <source>
        <dbReference type="EMBL" id="KAG5563376.1"/>
    </source>
</evidence>
<protein>
    <submittedName>
        <fullName evidence="3">Uncharacterized protein</fullName>
    </submittedName>
</protein>
<keyword evidence="2" id="KW-0472">Membrane</keyword>
<feature type="compositionally biased region" description="Pro residues" evidence="1">
    <location>
        <begin position="263"/>
        <end position="298"/>
    </location>
</feature>
<organism evidence="3 4">
    <name type="scientific">Rhododendron griersonianum</name>
    <dbReference type="NCBI Taxonomy" id="479676"/>
    <lineage>
        <taxon>Eukaryota</taxon>
        <taxon>Viridiplantae</taxon>
        <taxon>Streptophyta</taxon>
        <taxon>Embryophyta</taxon>
        <taxon>Tracheophyta</taxon>
        <taxon>Spermatophyta</taxon>
        <taxon>Magnoliopsida</taxon>
        <taxon>eudicotyledons</taxon>
        <taxon>Gunneridae</taxon>
        <taxon>Pentapetalae</taxon>
        <taxon>asterids</taxon>
        <taxon>Ericales</taxon>
        <taxon>Ericaceae</taxon>
        <taxon>Ericoideae</taxon>
        <taxon>Rhodoreae</taxon>
        <taxon>Rhododendron</taxon>
    </lineage>
</organism>
<accession>A0AAV6LEJ5</accession>
<evidence type="ECO:0000313" key="4">
    <source>
        <dbReference type="Proteomes" id="UP000823749"/>
    </source>
</evidence>
<dbReference type="AlphaFoldDB" id="A0AAV6LEJ5"/>
<sequence>MCCQIPCGDMMYEDEYASIVRGVESIVSPEEDEQQVRRVKDWINCCHLGTVELTDVLSNFPDVSLVLIEEIIDELVKEGTLSKAGTESYTIIKQKNCECELEAVKEEMEGHVVANGKNAQVDTGEDHMYMKTRKLLLFVACFFLALAPSLVEKQVGQFALVLQWIPSKCHHEPGIVAGSSYAPVDIVSRVVRKSILGVLVIVRCGTSGGKSITREIDICAVQHCYLHLLKLRLFPLSPPALPPSTPITAAIIPIVAPQFPQPQPLPPTLPSPTPLTFPPSSTPPLKSPSPPASPPLKSPSPSASPSHSSPPLMSFPPRPSPSPTQFSFRIVIRISVTLISSFVGTIFLVIYPIITFWQSGREQEKKKKKKKKKR</sequence>
<name>A0AAV6LEJ5_9ERIC</name>
<evidence type="ECO:0000256" key="2">
    <source>
        <dbReference type="SAM" id="Phobius"/>
    </source>
</evidence>
<proteinExistence type="predicted"/>
<dbReference type="Proteomes" id="UP000823749">
    <property type="component" value="Chromosome 2"/>
</dbReference>
<keyword evidence="2" id="KW-0812">Transmembrane</keyword>
<keyword evidence="2" id="KW-1133">Transmembrane helix</keyword>
<keyword evidence="4" id="KW-1185">Reference proteome</keyword>
<reference evidence="3" key="1">
    <citation type="submission" date="2020-08" db="EMBL/GenBank/DDBJ databases">
        <title>Plant Genome Project.</title>
        <authorList>
            <person name="Zhang R.-G."/>
        </authorList>
    </citation>
    <scope>NUCLEOTIDE SEQUENCE</scope>
    <source>
        <strain evidence="3">WSP0</strain>
        <tissue evidence="3">Leaf</tissue>
    </source>
</reference>